<name>A0ABR2I0J3_9PEZI</name>
<organism evidence="1 2">
    <name type="scientific">Apiospora arundinis</name>
    <dbReference type="NCBI Taxonomy" id="335852"/>
    <lineage>
        <taxon>Eukaryota</taxon>
        <taxon>Fungi</taxon>
        <taxon>Dikarya</taxon>
        <taxon>Ascomycota</taxon>
        <taxon>Pezizomycotina</taxon>
        <taxon>Sordariomycetes</taxon>
        <taxon>Xylariomycetidae</taxon>
        <taxon>Amphisphaeriales</taxon>
        <taxon>Apiosporaceae</taxon>
        <taxon>Apiospora</taxon>
    </lineage>
</organism>
<protein>
    <submittedName>
        <fullName evidence="1">Heterokaryon incompatibility protein-domain-containing protein</fullName>
    </submittedName>
</protein>
<dbReference type="EMBL" id="JAPCWZ010000007">
    <property type="protein sequence ID" value="KAK8855855.1"/>
    <property type="molecule type" value="Genomic_DNA"/>
</dbReference>
<evidence type="ECO:0000313" key="2">
    <source>
        <dbReference type="Proteomes" id="UP001390339"/>
    </source>
</evidence>
<dbReference type="Proteomes" id="UP001390339">
    <property type="component" value="Unassembled WGS sequence"/>
</dbReference>
<gene>
    <name evidence="1" type="ORF">PGQ11_011767</name>
</gene>
<accession>A0ABR2I0J3</accession>
<keyword evidence="2" id="KW-1185">Reference proteome</keyword>
<sequence>MSSSTREELCDACAKVDLYSLFTGPRYFPGRSDLRTPHDDGAYVRCYLWAIRADYEEDTEYLTHDTEDLMATRLEIRLNGNNACSKEELSSIKRISDGSGIRLLSPDSVVPARPLLNGFCATSFDKSLDLLK</sequence>
<comment type="caution">
    <text evidence="1">The sequence shown here is derived from an EMBL/GenBank/DDBJ whole genome shotgun (WGS) entry which is preliminary data.</text>
</comment>
<proteinExistence type="predicted"/>
<evidence type="ECO:0000313" key="1">
    <source>
        <dbReference type="EMBL" id="KAK8855855.1"/>
    </source>
</evidence>
<reference evidence="1 2" key="1">
    <citation type="journal article" date="2024" name="IMA Fungus">
        <title>Apiospora arundinis, a panoply of carbohydrate-active enzymes and secondary metabolites.</title>
        <authorList>
            <person name="Sorensen T."/>
            <person name="Petersen C."/>
            <person name="Muurmann A.T."/>
            <person name="Christiansen J.V."/>
            <person name="Brundto M.L."/>
            <person name="Overgaard C.K."/>
            <person name="Boysen A.T."/>
            <person name="Wollenberg R.D."/>
            <person name="Larsen T.O."/>
            <person name="Sorensen J.L."/>
            <person name="Nielsen K.L."/>
            <person name="Sondergaard T.E."/>
        </authorList>
    </citation>
    <scope>NUCLEOTIDE SEQUENCE [LARGE SCALE GENOMIC DNA]</scope>
    <source>
        <strain evidence="1 2">AAU 773</strain>
    </source>
</reference>